<evidence type="ECO:0000313" key="1">
    <source>
        <dbReference type="EMBL" id="MBL3657679.1"/>
    </source>
</evidence>
<accession>A0A937FBB0</accession>
<evidence type="ECO:0000313" key="2">
    <source>
        <dbReference type="Proteomes" id="UP000659388"/>
    </source>
</evidence>
<gene>
    <name evidence="1" type="ORF">JL102_16130</name>
</gene>
<dbReference type="EMBL" id="JAESIY010000008">
    <property type="protein sequence ID" value="MBL3657679.1"/>
    <property type="molecule type" value="Genomic_DNA"/>
</dbReference>
<protein>
    <submittedName>
        <fullName evidence="1">Uncharacterized protein</fullName>
    </submittedName>
</protein>
<organism evidence="1 2">
    <name type="scientific">Fulvivirga sediminis</name>
    <dbReference type="NCBI Taxonomy" id="2803949"/>
    <lineage>
        <taxon>Bacteria</taxon>
        <taxon>Pseudomonadati</taxon>
        <taxon>Bacteroidota</taxon>
        <taxon>Cytophagia</taxon>
        <taxon>Cytophagales</taxon>
        <taxon>Fulvivirgaceae</taxon>
        <taxon>Fulvivirga</taxon>
    </lineage>
</organism>
<dbReference type="AlphaFoldDB" id="A0A937FBB0"/>
<name>A0A937FBB0_9BACT</name>
<dbReference type="RefSeq" id="WP_202245458.1">
    <property type="nucleotide sequence ID" value="NZ_JAESIY010000008.1"/>
</dbReference>
<sequence length="94" mass="10641">MITATQITSALNAAKTAEKQTQILMPTAYFDLEGMDSNYIYFKVLAKLYEISEVQIKSMKLRFSIVEENDQGVYRGIFKMAIEDECLSELSLSA</sequence>
<proteinExistence type="predicted"/>
<dbReference type="Proteomes" id="UP000659388">
    <property type="component" value="Unassembled WGS sequence"/>
</dbReference>
<reference evidence="1" key="1">
    <citation type="submission" date="2021-01" db="EMBL/GenBank/DDBJ databases">
        <title>Fulvivirga kasyanovii gen. nov., sp nov., a novel member of the phylum Bacteroidetes isolated from seawater in a mussel farm.</title>
        <authorList>
            <person name="Zhao L.-H."/>
            <person name="Wang Z.-J."/>
        </authorList>
    </citation>
    <scope>NUCLEOTIDE SEQUENCE</scope>
    <source>
        <strain evidence="1">2943</strain>
    </source>
</reference>
<comment type="caution">
    <text evidence="1">The sequence shown here is derived from an EMBL/GenBank/DDBJ whole genome shotgun (WGS) entry which is preliminary data.</text>
</comment>
<keyword evidence="2" id="KW-1185">Reference proteome</keyword>